<accession>A0A9W9TV52</accession>
<protein>
    <submittedName>
        <fullName evidence="2">Uncharacterized protein</fullName>
    </submittedName>
</protein>
<dbReference type="EMBL" id="JAPQKT010000001">
    <property type="protein sequence ID" value="KAJ5241824.1"/>
    <property type="molecule type" value="Genomic_DNA"/>
</dbReference>
<dbReference type="AlphaFoldDB" id="A0A9W9TV52"/>
<evidence type="ECO:0000256" key="1">
    <source>
        <dbReference type="SAM" id="MobiDB-lite"/>
    </source>
</evidence>
<comment type="caution">
    <text evidence="2">The sequence shown here is derived from an EMBL/GenBank/DDBJ whole genome shotgun (WGS) entry which is preliminary data.</text>
</comment>
<feature type="compositionally biased region" description="Basic and acidic residues" evidence="1">
    <location>
        <begin position="147"/>
        <end position="161"/>
    </location>
</feature>
<dbReference type="RefSeq" id="XP_056504828.1">
    <property type="nucleotide sequence ID" value="XM_056639071.1"/>
</dbReference>
<proteinExistence type="predicted"/>
<feature type="region of interest" description="Disordered" evidence="1">
    <location>
        <begin position="134"/>
        <end position="179"/>
    </location>
</feature>
<name>A0A9W9TV52_PENCI</name>
<dbReference type="GeneID" id="81378238"/>
<organism evidence="2 3">
    <name type="scientific">Penicillium citrinum</name>
    <dbReference type="NCBI Taxonomy" id="5077"/>
    <lineage>
        <taxon>Eukaryota</taxon>
        <taxon>Fungi</taxon>
        <taxon>Dikarya</taxon>
        <taxon>Ascomycota</taxon>
        <taxon>Pezizomycotina</taxon>
        <taxon>Eurotiomycetes</taxon>
        <taxon>Eurotiomycetidae</taxon>
        <taxon>Eurotiales</taxon>
        <taxon>Aspergillaceae</taxon>
        <taxon>Penicillium</taxon>
    </lineage>
</organism>
<evidence type="ECO:0000313" key="2">
    <source>
        <dbReference type="EMBL" id="KAJ5241824.1"/>
    </source>
</evidence>
<keyword evidence="3" id="KW-1185">Reference proteome</keyword>
<gene>
    <name evidence="2" type="ORF">N7469_000151</name>
</gene>
<reference evidence="2" key="1">
    <citation type="submission" date="2022-11" db="EMBL/GenBank/DDBJ databases">
        <authorList>
            <person name="Petersen C."/>
        </authorList>
    </citation>
    <scope>NUCLEOTIDE SEQUENCE</scope>
    <source>
        <strain evidence="2">IBT 23319</strain>
    </source>
</reference>
<reference evidence="2" key="2">
    <citation type="journal article" date="2023" name="IMA Fungus">
        <title>Comparative genomic study of the Penicillium genus elucidates a diverse pangenome and 15 lateral gene transfer events.</title>
        <authorList>
            <person name="Petersen C."/>
            <person name="Sorensen T."/>
            <person name="Nielsen M.R."/>
            <person name="Sondergaard T.E."/>
            <person name="Sorensen J.L."/>
            <person name="Fitzpatrick D.A."/>
            <person name="Frisvad J.C."/>
            <person name="Nielsen K.L."/>
        </authorList>
    </citation>
    <scope>NUCLEOTIDE SEQUENCE</scope>
    <source>
        <strain evidence="2">IBT 23319</strain>
    </source>
</reference>
<evidence type="ECO:0000313" key="3">
    <source>
        <dbReference type="Proteomes" id="UP001147733"/>
    </source>
</evidence>
<sequence>MWINTRNRLVLEEEEHLRELGKNDQYGFMNSPSISYPGVPSSRSSTAILLTFFLFWLGGNKISHNPFIGSEKAKPARTNSKLEEMILSHAVSIDGFSDVLSTLQGGNHHRENNMPDAKKAESFSENRFALLAADDAVESDQVENTELSEKLDGRDNSPERQNEEEETCEQTGHNLDRSLPARLWAVKPPPMPRHC</sequence>
<dbReference type="Proteomes" id="UP001147733">
    <property type="component" value="Unassembled WGS sequence"/>
</dbReference>